<dbReference type="InterPro" id="IPR036102">
    <property type="entry name" value="OsmC/Ohrsf"/>
</dbReference>
<dbReference type="SUPFAM" id="SSF82784">
    <property type="entry name" value="OsmC-like"/>
    <property type="match status" value="1"/>
</dbReference>
<accession>A0A2A6LQA4</accession>
<dbReference type="PANTHER" id="PTHR42830:SF2">
    <property type="entry name" value="OSMC_OHR FAMILY PROTEIN"/>
    <property type="match status" value="1"/>
</dbReference>
<proteinExistence type="predicted"/>
<dbReference type="PANTHER" id="PTHR42830">
    <property type="entry name" value="OSMOTICALLY INDUCIBLE FAMILY PROTEIN"/>
    <property type="match status" value="1"/>
</dbReference>
<dbReference type="AlphaFoldDB" id="A0A2A6LQA4"/>
<dbReference type="EMBL" id="NWTC01000031">
    <property type="protein sequence ID" value="PDT44497.1"/>
    <property type="molecule type" value="Genomic_DNA"/>
</dbReference>
<protein>
    <submittedName>
        <fullName evidence="2">Redox protein</fullName>
    </submittedName>
</protein>
<dbReference type="Proteomes" id="UP000220353">
    <property type="component" value="Unassembled WGS sequence"/>
</dbReference>
<gene>
    <name evidence="2" type="ORF">CO661_28370</name>
</gene>
<feature type="region of interest" description="Disordered" evidence="1">
    <location>
        <begin position="1"/>
        <end position="25"/>
    </location>
</feature>
<name>A0A2A6LQA4_RHIFR</name>
<dbReference type="RefSeq" id="WP_097587783.1">
    <property type="nucleotide sequence ID" value="NZ_NWTC01000031.1"/>
</dbReference>
<reference evidence="2 3" key="1">
    <citation type="submission" date="2017-09" db="EMBL/GenBank/DDBJ databases">
        <title>Comparative genomics of rhizobia isolated from Phaseolus vulgaris in China.</title>
        <authorList>
            <person name="Tong W."/>
        </authorList>
    </citation>
    <scope>NUCLEOTIDE SEQUENCE [LARGE SCALE GENOMIC DNA]</scope>
    <source>
        <strain evidence="2 3">PCH1</strain>
    </source>
</reference>
<evidence type="ECO:0000313" key="3">
    <source>
        <dbReference type="Proteomes" id="UP000220353"/>
    </source>
</evidence>
<sequence length="155" mass="17037">MSEHTVRIEWTATEHSKEPGTYSRDHQSIISPKVSIPVSAAPDYLGNSELADPEQLLVSALASCHMLYFLAICEASGYKVSTYADDAIGTVAKSPVGFHWVSAITLRPRVSFSSEKQPDREAFARLHHRAHKGCFIANSIRSKVSIEPELQLADA</sequence>
<dbReference type="Pfam" id="PF02566">
    <property type="entry name" value="OsmC"/>
    <property type="match status" value="1"/>
</dbReference>
<dbReference type="InterPro" id="IPR052707">
    <property type="entry name" value="OsmC_Ohr_Peroxiredoxin"/>
</dbReference>
<dbReference type="InterPro" id="IPR003718">
    <property type="entry name" value="OsmC/Ohr_fam"/>
</dbReference>
<evidence type="ECO:0000313" key="2">
    <source>
        <dbReference type="EMBL" id="PDT44497.1"/>
    </source>
</evidence>
<organism evidence="2 3">
    <name type="scientific">Rhizobium fredii</name>
    <name type="common">Sinorhizobium fredii</name>
    <dbReference type="NCBI Taxonomy" id="380"/>
    <lineage>
        <taxon>Bacteria</taxon>
        <taxon>Pseudomonadati</taxon>
        <taxon>Pseudomonadota</taxon>
        <taxon>Alphaproteobacteria</taxon>
        <taxon>Hyphomicrobiales</taxon>
        <taxon>Rhizobiaceae</taxon>
        <taxon>Sinorhizobium/Ensifer group</taxon>
        <taxon>Sinorhizobium</taxon>
    </lineage>
</organism>
<dbReference type="Gene3D" id="3.30.300.20">
    <property type="match status" value="1"/>
</dbReference>
<evidence type="ECO:0000256" key="1">
    <source>
        <dbReference type="SAM" id="MobiDB-lite"/>
    </source>
</evidence>
<comment type="caution">
    <text evidence="2">The sequence shown here is derived from an EMBL/GenBank/DDBJ whole genome shotgun (WGS) entry which is preliminary data.</text>
</comment>
<dbReference type="InterPro" id="IPR015946">
    <property type="entry name" value="KH_dom-like_a/b"/>
</dbReference>